<evidence type="ECO:0000313" key="1">
    <source>
        <dbReference type="EMBL" id="AOR77349.1"/>
    </source>
</evidence>
<gene>
    <name evidence="1" type="ORF">BES08_11745</name>
</gene>
<evidence type="ECO:0000313" key="2">
    <source>
        <dbReference type="Proteomes" id="UP000094626"/>
    </source>
</evidence>
<name>A0A1D8A5F8_9SPHN</name>
<sequence length="110" mass="12226">MARISLRLEDGLHDQLLRQARRYNITLSDLVRPTLERLAYPGRVSDAASQQAQLGIMACTLSLLLLDIEARAPHLLEPGTQAARDLFRGWGLPEELVSHILAGLEHRHGA</sequence>
<reference evidence="2" key="1">
    <citation type="journal article" date="2017" name="J. Biotechnol.">
        <title>Complete genome sequence of Novosphingobium resinovorum SA1, a versatile xenobiotic-degrading bacterium capable of utilizing sulfanilic acid.</title>
        <authorList>
            <person name="Hegedus B."/>
            <person name="Kos P.B."/>
            <person name="Balint B."/>
            <person name="Maroti G."/>
            <person name="Gan H.M."/>
            <person name="Perei K."/>
            <person name="Rakhely G."/>
        </authorList>
    </citation>
    <scope>NUCLEOTIDE SEQUENCE [LARGE SCALE GENOMIC DNA]</scope>
    <source>
        <strain evidence="2">SA1</strain>
    </source>
</reference>
<dbReference type="EMBL" id="CP017075">
    <property type="protein sequence ID" value="AOR77349.1"/>
    <property type="molecule type" value="Genomic_DNA"/>
</dbReference>
<dbReference type="Proteomes" id="UP000094626">
    <property type="component" value="Chromosome"/>
</dbReference>
<keyword evidence="2" id="KW-1185">Reference proteome</keyword>
<organism evidence="1 2">
    <name type="scientific">Novosphingobium resinovorum</name>
    <dbReference type="NCBI Taxonomy" id="158500"/>
    <lineage>
        <taxon>Bacteria</taxon>
        <taxon>Pseudomonadati</taxon>
        <taxon>Pseudomonadota</taxon>
        <taxon>Alphaproteobacteria</taxon>
        <taxon>Sphingomonadales</taxon>
        <taxon>Sphingomonadaceae</taxon>
        <taxon>Novosphingobium</taxon>
    </lineage>
</organism>
<dbReference type="RefSeq" id="WP_069708384.1">
    <property type="nucleotide sequence ID" value="NZ_CP017075.1"/>
</dbReference>
<dbReference type="AlphaFoldDB" id="A0A1D8A5F8"/>
<evidence type="ECO:0008006" key="3">
    <source>
        <dbReference type="Google" id="ProtNLM"/>
    </source>
</evidence>
<protein>
    <recommendedName>
        <fullName evidence="3">CopG family transcriptional regulator</fullName>
    </recommendedName>
</protein>
<accession>A0A1D8A5F8</accession>
<dbReference type="KEGG" id="nre:BES08_11745"/>
<proteinExistence type="predicted"/>